<reference evidence="1" key="4">
    <citation type="submission" date="2019-03" db="UniProtKB">
        <authorList>
            <consortium name="EnsemblPlants"/>
        </authorList>
    </citation>
    <scope>IDENTIFICATION</scope>
</reference>
<accession>A0A452ZEG2</accession>
<organism evidence="1 2">
    <name type="scientific">Aegilops tauschii subsp. strangulata</name>
    <name type="common">Goatgrass</name>
    <dbReference type="NCBI Taxonomy" id="200361"/>
    <lineage>
        <taxon>Eukaryota</taxon>
        <taxon>Viridiplantae</taxon>
        <taxon>Streptophyta</taxon>
        <taxon>Embryophyta</taxon>
        <taxon>Tracheophyta</taxon>
        <taxon>Spermatophyta</taxon>
        <taxon>Magnoliopsida</taxon>
        <taxon>Liliopsida</taxon>
        <taxon>Poales</taxon>
        <taxon>Poaceae</taxon>
        <taxon>BOP clade</taxon>
        <taxon>Pooideae</taxon>
        <taxon>Triticodae</taxon>
        <taxon>Triticeae</taxon>
        <taxon>Triticinae</taxon>
        <taxon>Aegilops</taxon>
    </lineage>
</organism>
<keyword evidence="2" id="KW-1185">Reference proteome</keyword>
<reference evidence="2" key="2">
    <citation type="journal article" date="2017" name="Nat. Plants">
        <title>The Aegilops tauschii genome reveals multiple impacts of transposons.</title>
        <authorList>
            <person name="Zhao G."/>
            <person name="Zou C."/>
            <person name="Li K."/>
            <person name="Wang K."/>
            <person name="Li T."/>
            <person name="Gao L."/>
            <person name="Zhang X."/>
            <person name="Wang H."/>
            <person name="Yang Z."/>
            <person name="Liu X."/>
            <person name="Jiang W."/>
            <person name="Mao L."/>
            <person name="Kong X."/>
            <person name="Jiao Y."/>
            <person name="Jia J."/>
        </authorList>
    </citation>
    <scope>NUCLEOTIDE SEQUENCE [LARGE SCALE GENOMIC DNA]</scope>
    <source>
        <strain evidence="2">cv. AL8/78</strain>
    </source>
</reference>
<evidence type="ECO:0000313" key="2">
    <source>
        <dbReference type="Proteomes" id="UP000015105"/>
    </source>
</evidence>
<sequence length="41" mass="4670">PCLPRRLTKSLKELYIKGCPYLTESCAVLFFISRLSSGFCK</sequence>
<dbReference type="EnsemblPlants" id="AET1Gv20732600.6">
    <property type="protein sequence ID" value="AET1Gv20732600.6"/>
    <property type="gene ID" value="AET1Gv20732600"/>
</dbReference>
<dbReference type="Gramene" id="AET1Gv20732600.6">
    <property type="protein sequence ID" value="AET1Gv20732600.6"/>
    <property type="gene ID" value="AET1Gv20732600"/>
</dbReference>
<evidence type="ECO:0000313" key="1">
    <source>
        <dbReference type="EnsemblPlants" id="AET1Gv20732600.6"/>
    </source>
</evidence>
<name>A0A452ZEG2_AEGTS</name>
<proteinExistence type="predicted"/>
<dbReference type="AlphaFoldDB" id="A0A452ZEG2"/>
<reference evidence="1" key="5">
    <citation type="journal article" date="2021" name="G3 (Bethesda)">
        <title>Aegilops tauschii genome assembly Aet v5.0 features greater sequence contiguity and improved annotation.</title>
        <authorList>
            <person name="Wang L."/>
            <person name="Zhu T."/>
            <person name="Rodriguez J.C."/>
            <person name="Deal K.R."/>
            <person name="Dubcovsky J."/>
            <person name="McGuire P.E."/>
            <person name="Lux T."/>
            <person name="Spannagl M."/>
            <person name="Mayer K.F.X."/>
            <person name="Baldrich P."/>
            <person name="Meyers B.C."/>
            <person name="Huo N."/>
            <person name="Gu Y.Q."/>
            <person name="Zhou H."/>
            <person name="Devos K.M."/>
            <person name="Bennetzen J.L."/>
            <person name="Unver T."/>
            <person name="Budak H."/>
            <person name="Gulick P.J."/>
            <person name="Galiba G."/>
            <person name="Kalapos B."/>
            <person name="Nelson D.R."/>
            <person name="Li P."/>
            <person name="You F.M."/>
            <person name="Luo M.C."/>
            <person name="Dvorak J."/>
        </authorList>
    </citation>
    <scope>NUCLEOTIDE SEQUENCE [LARGE SCALE GENOMIC DNA]</scope>
    <source>
        <strain evidence="1">cv. AL8/78</strain>
    </source>
</reference>
<protein>
    <submittedName>
        <fullName evidence="1">Uncharacterized protein</fullName>
    </submittedName>
</protein>
<reference evidence="2" key="1">
    <citation type="journal article" date="2014" name="Science">
        <title>Ancient hybridizations among the ancestral genomes of bread wheat.</title>
        <authorList>
            <consortium name="International Wheat Genome Sequencing Consortium,"/>
            <person name="Marcussen T."/>
            <person name="Sandve S.R."/>
            <person name="Heier L."/>
            <person name="Spannagl M."/>
            <person name="Pfeifer M."/>
            <person name="Jakobsen K.S."/>
            <person name="Wulff B.B."/>
            <person name="Steuernagel B."/>
            <person name="Mayer K.F."/>
            <person name="Olsen O.A."/>
        </authorList>
    </citation>
    <scope>NUCLEOTIDE SEQUENCE [LARGE SCALE GENOMIC DNA]</scope>
    <source>
        <strain evidence="2">cv. AL8/78</strain>
    </source>
</reference>
<reference evidence="1" key="3">
    <citation type="journal article" date="2017" name="Nature">
        <title>Genome sequence of the progenitor of the wheat D genome Aegilops tauschii.</title>
        <authorList>
            <person name="Luo M.C."/>
            <person name="Gu Y.Q."/>
            <person name="Puiu D."/>
            <person name="Wang H."/>
            <person name="Twardziok S.O."/>
            <person name="Deal K.R."/>
            <person name="Huo N."/>
            <person name="Zhu T."/>
            <person name="Wang L."/>
            <person name="Wang Y."/>
            <person name="McGuire P.E."/>
            <person name="Liu S."/>
            <person name="Long H."/>
            <person name="Ramasamy R.K."/>
            <person name="Rodriguez J.C."/>
            <person name="Van S.L."/>
            <person name="Yuan L."/>
            <person name="Wang Z."/>
            <person name="Xia Z."/>
            <person name="Xiao L."/>
            <person name="Anderson O.D."/>
            <person name="Ouyang S."/>
            <person name="Liang Y."/>
            <person name="Zimin A.V."/>
            <person name="Pertea G."/>
            <person name="Qi P."/>
            <person name="Bennetzen J.L."/>
            <person name="Dai X."/>
            <person name="Dawson M.W."/>
            <person name="Muller H.G."/>
            <person name="Kugler K."/>
            <person name="Rivarola-Duarte L."/>
            <person name="Spannagl M."/>
            <person name="Mayer K.F.X."/>
            <person name="Lu F.H."/>
            <person name="Bevan M.W."/>
            <person name="Leroy P."/>
            <person name="Li P."/>
            <person name="You F.M."/>
            <person name="Sun Q."/>
            <person name="Liu Z."/>
            <person name="Lyons E."/>
            <person name="Wicker T."/>
            <person name="Salzberg S.L."/>
            <person name="Devos K.M."/>
            <person name="Dvorak J."/>
        </authorList>
    </citation>
    <scope>NUCLEOTIDE SEQUENCE [LARGE SCALE GENOMIC DNA]</scope>
    <source>
        <strain evidence="1">cv. AL8/78</strain>
    </source>
</reference>
<dbReference type="Proteomes" id="UP000015105">
    <property type="component" value="Chromosome 1D"/>
</dbReference>